<dbReference type="Proteomes" id="UP000178851">
    <property type="component" value="Unassembled WGS sequence"/>
</dbReference>
<sequence length="143" mass="16417">MIYIDTNVFIYANDKGSRFYKNAVSLLKLLASKDLNITTSTEAFQEIVHVAKKLKQVVRGVELCDKILKVIPNPISIDLVIIKKFLKMIKIYPFLESRDLLHLAVCLEKKADSLITEDEKLRRVKGIRCYSIVRALEQYGQNS</sequence>
<dbReference type="PANTHER" id="PTHR38826">
    <property type="entry name" value="RIBONUCLEASE VAPC13"/>
    <property type="match status" value="1"/>
</dbReference>
<dbReference type="EMBL" id="MGGI01000016">
    <property type="protein sequence ID" value="OGM26133.1"/>
    <property type="molecule type" value="Genomic_DNA"/>
</dbReference>
<evidence type="ECO:0000313" key="3">
    <source>
        <dbReference type="Proteomes" id="UP000178851"/>
    </source>
</evidence>
<dbReference type="Pfam" id="PF01850">
    <property type="entry name" value="PIN"/>
    <property type="match status" value="1"/>
</dbReference>
<feature type="domain" description="PIN" evidence="1">
    <location>
        <begin position="1"/>
        <end position="123"/>
    </location>
</feature>
<organism evidence="2 3">
    <name type="scientific">Candidatus Woesebacteria bacterium RIFCSPHIGHO2_01_FULL_39_28</name>
    <dbReference type="NCBI Taxonomy" id="1802496"/>
    <lineage>
        <taxon>Bacteria</taxon>
        <taxon>Candidatus Woeseibacteriota</taxon>
    </lineage>
</organism>
<dbReference type="CDD" id="cd09854">
    <property type="entry name" value="PIN_VapC-like"/>
    <property type="match status" value="1"/>
</dbReference>
<reference evidence="2 3" key="1">
    <citation type="journal article" date="2016" name="Nat. Commun.">
        <title>Thousands of microbial genomes shed light on interconnected biogeochemical processes in an aquifer system.</title>
        <authorList>
            <person name="Anantharaman K."/>
            <person name="Brown C.T."/>
            <person name="Hug L.A."/>
            <person name="Sharon I."/>
            <person name="Castelle C.J."/>
            <person name="Probst A.J."/>
            <person name="Thomas B.C."/>
            <person name="Singh A."/>
            <person name="Wilkins M.J."/>
            <person name="Karaoz U."/>
            <person name="Brodie E.L."/>
            <person name="Williams K.H."/>
            <person name="Hubbard S.S."/>
            <person name="Banfield J.F."/>
        </authorList>
    </citation>
    <scope>NUCLEOTIDE SEQUENCE [LARGE SCALE GENOMIC DNA]</scope>
</reference>
<dbReference type="AlphaFoldDB" id="A0A1F7YFN7"/>
<dbReference type="SMART" id="SM00670">
    <property type="entry name" value="PINc"/>
    <property type="match status" value="1"/>
</dbReference>
<gene>
    <name evidence="2" type="ORF">A2627_03770</name>
</gene>
<dbReference type="PANTHER" id="PTHR38826:SF5">
    <property type="entry name" value="RIBONUCLEASE VAPC13"/>
    <property type="match status" value="1"/>
</dbReference>
<dbReference type="SUPFAM" id="SSF88723">
    <property type="entry name" value="PIN domain-like"/>
    <property type="match status" value="1"/>
</dbReference>
<evidence type="ECO:0000259" key="1">
    <source>
        <dbReference type="SMART" id="SM00670"/>
    </source>
</evidence>
<dbReference type="Gene3D" id="3.40.50.1010">
    <property type="entry name" value="5'-nuclease"/>
    <property type="match status" value="1"/>
</dbReference>
<comment type="caution">
    <text evidence="2">The sequence shown here is derived from an EMBL/GenBank/DDBJ whole genome shotgun (WGS) entry which is preliminary data.</text>
</comment>
<dbReference type="InterPro" id="IPR029060">
    <property type="entry name" value="PIN-like_dom_sf"/>
</dbReference>
<dbReference type="InterPro" id="IPR052106">
    <property type="entry name" value="PINc/VapC_TA"/>
</dbReference>
<protein>
    <recommendedName>
        <fullName evidence="1">PIN domain-containing protein</fullName>
    </recommendedName>
</protein>
<proteinExistence type="predicted"/>
<name>A0A1F7YFN7_9BACT</name>
<dbReference type="InterPro" id="IPR002716">
    <property type="entry name" value="PIN_dom"/>
</dbReference>
<evidence type="ECO:0000313" key="2">
    <source>
        <dbReference type="EMBL" id="OGM26133.1"/>
    </source>
</evidence>
<accession>A0A1F7YFN7</accession>